<dbReference type="AlphaFoldDB" id="A0A3A5H6L3"/>
<comment type="caution">
    <text evidence="1">The sequence shown here is derived from an EMBL/GenBank/DDBJ whole genome shotgun (WGS) entry which is preliminary data.</text>
</comment>
<proteinExistence type="predicted"/>
<gene>
    <name evidence="1" type="ORF">D4739_08900</name>
</gene>
<dbReference type="Proteomes" id="UP000276542">
    <property type="component" value="Unassembled WGS sequence"/>
</dbReference>
<keyword evidence="2" id="KW-1185">Reference proteome</keyword>
<dbReference type="EMBL" id="QYRP01000002">
    <property type="protein sequence ID" value="RJS46319.1"/>
    <property type="molecule type" value="Genomic_DNA"/>
</dbReference>
<dbReference type="Pfam" id="PF14345">
    <property type="entry name" value="GDYXXLXY"/>
    <property type="match status" value="1"/>
</dbReference>
<evidence type="ECO:0008006" key="3">
    <source>
        <dbReference type="Google" id="ProtNLM"/>
    </source>
</evidence>
<dbReference type="RefSeq" id="WP_120060292.1">
    <property type="nucleotide sequence ID" value="NZ_QYRP01000002.1"/>
</dbReference>
<accession>A0A3A5H6L3</accession>
<dbReference type="OrthoDB" id="4868247at2"/>
<name>A0A3A5H6L3_9ACTN</name>
<organism evidence="1 2">
    <name type="scientific">Nocardioides cavernaquae</name>
    <dbReference type="NCBI Taxonomy" id="2321396"/>
    <lineage>
        <taxon>Bacteria</taxon>
        <taxon>Bacillati</taxon>
        <taxon>Actinomycetota</taxon>
        <taxon>Actinomycetes</taxon>
        <taxon>Propionibacteriales</taxon>
        <taxon>Nocardioidaceae</taxon>
        <taxon>Nocardioides</taxon>
    </lineage>
</organism>
<evidence type="ECO:0000313" key="1">
    <source>
        <dbReference type="EMBL" id="RJS46319.1"/>
    </source>
</evidence>
<evidence type="ECO:0000313" key="2">
    <source>
        <dbReference type="Proteomes" id="UP000276542"/>
    </source>
</evidence>
<sequence length="187" mass="21000">MNRRYLVLALVVLAQLLLVPVAVFGQLSARLTGEEYLVRVGPVDPIDPFRGAYVALSYPDLQPSEAERKALDENHDDGRQVYVRLVEEKGVMVADGLTRERPDDGPYLACDDRDWQLKCGIESLFLPQDKAAQVQKDINQSGLWTGEFEEYDENGNLIERPTPDSGYAARIKVDKWGHASVVALEKR</sequence>
<reference evidence="2" key="1">
    <citation type="submission" date="2018-09" db="EMBL/GenBank/DDBJ databases">
        <authorList>
            <person name="Zhu H."/>
        </authorList>
    </citation>
    <scope>NUCLEOTIDE SEQUENCE [LARGE SCALE GENOMIC DNA]</scope>
    <source>
        <strain evidence="2">K1W22B-1</strain>
    </source>
</reference>
<dbReference type="InterPro" id="IPR025833">
    <property type="entry name" value="GDYXXLXY"/>
</dbReference>
<protein>
    <recommendedName>
        <fullName evidence="3">GDYXXLXY domain-containing protein</fullName>
    </recommendedName>
</protein>